<dbReference type="Gene3D" id="3.40.50.620">
    <property type="entry name" value="HUPs"/>
    <property type="match status" value="1"/>
</dbReference>
<dbReference type="GO" id="GO:0016747">
    <property type="term" value="F:acyltransferase activity, transferring groups other than amino-acyl groups"/>
    <property type="evidence" value="ECO:0007669"/>
    <property type="project" value="InterPro"/>
</dbReference>
<evidence type="ECO:0000313" key="6">
    <source>
        <dbReference type="Proteomes" id="UP001144471"/>
    </source>
</evidence>
<dbReference type="InterPro" id="IPR000182">
    <property type="entry name" value="GNAT_dom"/>
</dbReference>
<dbReference type="PANTHER" id="PTHR40599">
    <property type="entry name" value="[CITRATE [PRO-3S]-LYASE] LIGASE"/>
    <property type="match status" value="1"/>
</dbReference>
<dbReference type="NCBIfam" id="TIGR00125">
    <property type="entry name" value="cyt_tran_rel"/>
    <property type="match status" value="1"/>
</dbReference>
<dbReference type="PANTHER" id="PTHR40599:SF1">
    <property type="entry name" value="[CITRATE [PRO-3S]-LYASE] LIGASE"/>
    <property type="match status" value="1"/>
</dbReference>
<keyword evidence="1 3" id="KW-0547">Nucleotide-binding</keyword>
<dbReference type="Pfam" id="PF13673">
    <property type="entry name" value="Acetyltransf_10"/>
    <property type="match status" value="1"/>
</dbReference>
<sequence length="342" mass="39715">MYSREEIVTNSRISEYKEFLKKHELTYEETDYTIGLYDGDKLIGCCSLTENCIKLLAIDELYQGQGLTNTLVGEMLKRVYMSGRMNVFIFTKPEKEFEFNKLGFYTIVKTEDVLFLEKRSDGIGSYLKNLEKERSEKGRVASIVMNLNPFTLGHRSLIEKASRENDHVHVFIVKEDRSVFPYDVRLELLRRGTAEFENVTVHEGSEYIVSSTTFPTYFIKSKDDIPEIYARVDALVFAKYIAKTLNISRRYVGTEPLSKTTNMYNKVLKEALGEESIEVIEVERSQAEGRVISASYVRRYIREGRLEEAFKLLPETTIEFLRSDRGKEIIKKIEKMSVSQRH</sequence>
<dbReference type="AlphaFoldDB" id="A0A9W6LPE5"/>
<dbReference type="PROSITE" id="PS51186">
    <property type="entry name" value="GNAT"/>
    <property type="match status" value="1"/>
</dbReference>
<keyword evidence="2 3" id="KW-0067">ATP-binding</keyword>
<dbReference type="NCBIfam" id="TIGR00124">
    <property type="entry name" value="cit_ly_ligase"/>
    <property type="match status" value="1"/>
</dbReference>
<evidence type="ECO:0000256" key="1">
    <source>
        <dbReference type="ARBA" id="ARBA00022741"/>
    </source>
</evidence>
<comment type="function">
    <text evidence="3">Acetylation of prosthetic group (2-(5''-phosphoribosyl)-3'-dephosphocoenzyme-A) of the gamma subunit of citrate lyase.</text>
</comment>
<dbReference type="InterPro" id="IPR014729">
    <property type="entry name" value="Rossmann-like_a/b/a_fold"/>
</dbReference>
<evidence type="ECO:0000256" key="3">
    <source>
        <dbReference type="PIRNR" id="PIRNR005751"/>
    </source>
</evidence>
<reference evidence="5" key="1">
    <citation type="submission" date="2022-12" db="EMBL/GenBank/DDBJ databases">
        <title>Reference genome sequencing for broad-spectrum identification of bacterial and archaeal isolates by mass spectrometry.</title>
        <authorList>
            <person name="Sekiguchi Y."/>
            <person name="Tourlousse D.M."/>
        </authorList>
    </citation>
    <scope>NUCLEOTIDE SEQUENCE</scope>
    <source>
        <strain evidence="5">10succ1</strain>
    </source>
</reference>
<organism evidence="5 6">
    <name type="scientific">Propionigenium maris DSM 9537</name>
    <dbReference type="NCBI Taxonomy" id="1123000"/>
    <lineage>
        <taxon>Bacteria</taxon>
        <taxon>Fusobacteriati</taxon>
        <taxon>Fusobacteriota</taxon>
        <taxon>Fusobacteriia</taxon>
        <taxon>Fusobacteriales</taxon>
        <taxon>Fusobacteriaceae</taxon>
        <taxon>Propionigenium</taxon>
    </lineage>
</organism>
<protein>
    <recommendedName>
        <fullName evidence="3">[Citrate [pro-3S]-lyase] ligase</fullName>
        <ecNumber evidence="3">6.2.1.22</ecNumber>
    </recommendedName>
</protein>
<dbReference type="SUPFAM" id="SSF52374">
    <property type="entry name" value="Nucleotidylyl transferase"/>
    <property type="match status" value="1"/>
</dbReference>
<dbReference type="PIRSF" id="PIRSF005751">
    <property type="entry name" value="Acet_citr_lig"/>
    <property type="match status" value="1"/>
</dbReference>
<accession>A0A9W6LPE5</accession>
<feature type="domain" description="N-acetyltransferase" evidence="4">
    <location>
        <begin position="1"/>
        <end position="133"/>
    </location>
</feature>
<evidence type="ECO:0000259" key="4">
    <source>
        <dbReference type="PROSITE" id="PS51186"/>
    </source>
</evidence>
<dbReference type="EMBL" id="BSDY01000019">
    <property type="protein sequence ID" value="GLI57497.1"/>
    <property type="molecule type" value="Genomic_DNA"/>
</dbReference>
<dbReference type="RefSeq" id="WP_281837145.1">
    <property type="nucleotide sequence ID" value="NZ_BSDY01000019.1"/>
</dbReference>
<comment type="caution">
    <text evidence="5">The sequence shown here is derived from an EMBL/GenBank/DDBJ whole genome shotgun (WGS) entry which is preliminary data.</text>
</comment>
<dbReference type="InterPro" id="IPR005216">
    <property type="entry name" value="Citrate_lyase_ligase"/>
</dbReference>
<dbReference type="SUPFAM" id="SSF55729">
    <property type="entry name" value="Acyl-CoA N-acyltransferases (Nat)"/>
    <property type="match status" value="1"/>
</dbReference>
<evidence type="ECO:0000256" key="2">
    <source>
        <dbReference type="ARBA" id="ARBA00022840"/>
    </source>
</evidence>
<dbReference type="Gene3D" id="3.40.630.30">
    <property type="match status" value="1"/>
</dbReference>
<dbReference type="InterPro" id="IPR004821">
    <property type="entry name" value="Cyt_trans-like"/>
</dbReference>
<dbReference type="GO" id="GO:0005524">
    <property type="term" value="F:ATP binding"/>
    <property type="evidence" value="ECO:0007669"/>
    <property type="project" value="UniProtKB-UniRule"/>
</dbReference>
<proteinExistence type="predicted"/>
<dbReference type="Proteomes" id="UP001144471">
    <property type="component" value="Unassembled WGS sequence"/>
</dbReference>
<comment type="catalytic activity">
    <reaction evidence="3">
        <text>holo-[citrate lyase ACP] + acetate + ATP = acetyl-[citrate lyase ACP] + AMP + diphosphate</text>
        <dbReference type="Rhea" id="RHEA:23788"/>
        <dbReference type="Rhea" id="RHEA-COMP:10158"/>
        <dbReference type="Rhea" id="RHEA-COMP:13710"/>
        <dbReference type="ChEBI" id="CHEBI:30089"/>
        <dbReference type="ChEBI" id="CHEBI:30616"/>
        <dbReference type="ChEBI" id="CHEBI:33019"/>
        <dbReference type="ChEBI" id="CHEBI:82683"/>
        <dbReference type="ChEBI" id="CHEBI:137976"/>
        <dbReference type="ChEBI" id="CHEBI:456215"/>
        <dbReference type="EC" id="6.2.1.22"/>
    </reaction>
</comment>
<dbReference type="Pfam" id="PF08218">
    <property type="entry name" value="Citrate_ly_lig"/>
    <property type="match status" value="1"/>
</dbReference>
<dbReference type="GO" id="GO:0008771">
    <property type="term" value="F:[citrate (pro-3S)-lyase] ligase activity"/>
    <property type="evidence" value="ECO:0007669"/>
    <property type="project" value="UniProtKB-EC"/>
</dbReference>
<dbReference type="SMART" id="SM00764">
    <property type="entry name" value="Citrate_ly_lig"/>
    <property type="match status" value="1"/>
</dbReference>
<dbReference type="InterPro" id="IPR016181">
    <property type="entry name" value="Acyl_CoA_acyltransferase"/>
</dbReference>
<dbReference type="InterPro" id="IPR013166">
    <property type="entry name" value="Citrate_lyase_ligase_C"/>
</dbReference>
<gene>
    <name evidence="5" type="ORF">PM10SUCC1_30110</name>
</gene>
<name>A0A9W6LPE5_9FUSO</name>
<keyword evidence="6" id="KW-1185">Reference proteome</keyword>
<dbReference type="EC" id="6.2.1.22" evidence="3"/>
<keyword evidence="3 5" id="KW-0436">Ligase</keyword>
<evidence type="ECO:0000313" key="5">
    <source>
        <dbReference type="EMBL" id="GLI57497.1"/>
    </source>
</evidence>